<dbReference type="PANTHER" id="PTHR30466:SF11">
    <property type="entry name" value="FLAVIN-DEPENDENT MONOOXYGENASE, REDUCTASE SUBUNIT HSAB"/>
    <property type="match status" value="1"/>
</dbReference>
<dbReference type="InterPro" id="IPR002563">
    <property type="entry name" value="Flavin_Rdtase-like_dom"/>
</dbReference>
<dbReference type="SUPFAM" id="SSF50475">
    <property type="entry name" value="FMN-binding split barrel"/>
    <property type="match status" value="1"/>
</dbReference>
<name>A0ABN6QU28_STRNI</name>
<organism evidence="4 5">
    <name type="scientific">Streptomyces nigrescens</name>
    <dbReference type="NCBI Taxonomy" id="1920"/>
    <lineage>
        <taxon>Bacteria</taxon>
        <taxon>Bacillati</taxon>
        <taxon>Actinomycetota</taxon>
        <taxon>Actinomycetes</taxon>
        <taxon>Kitasatosporales</taxon>
        <taxon>Streptomycetaceae</taxon>
        <taxon>Streptomyces</taxon>
    </lineage>
</organism>
<accession>A0ABN6QU28</accession>
<dbReference type="GO" id="GO:0004497">
    <property type="term" value="F:monooxygenase activity"/>
    <property type="evidence" value="ECO:0007669"/>
    <property type="project" value="UniProtKB-KW"/>
</dbReference>
<gene>
    <name evidence="4" type="ORF">HEK616_31490</name>
</gene>
<keyword evidence="2" id="KW-0560">Oxidoreductase</keyword>
<keyword evidence="5" id="KW-1185">Reference proteome</keyword>
<dbReference type="PANTHER" id="PTHR30466">
    <property type="entry name" value="FLAVIN REDUCTASE"/>
    <property type="match status" value="1"/>
</dbReference>
<comment type="similarity">
    <text evidence="1">Belongs to the non-flavoprotein flavin reductase family.</text>
</comment>
<evidence type="ECO:0000256" key="1">
    <source>
        <dbReference type="ARBA" id="ARBA00008898"/>
    </source>
</evidence>
<dbReference type="InterPro" id="IPR050268">
    <property type="entry name" value="NADH-dep_flavin_reductase"/>
</dbReference>
<dbReference type="SMART" id="SM00903">
    <property type="entry name" value="Flavin_Reduct"/>
    <property type="match status" value="1"/>
</dbReference>
<reference evidence="4" key="1">
    <citation type="submission" date="2022-06" db="EMBL/GenBank/DDBJ databases">
        <title>Complete genome sequence of Streptomyces nigrescens HEK616.</title>
        <authorList>
            <person name="Asamizu S."/>
            <person name="Onaka H."/>
        </authorList>
    </citation>
    <scope>NUCLEOTIDE SEQUENCE</scope>
    <source>
        <strain evidence="4">HEK616</strain>
    </source>
</reference>
<proteinExistence type="inferred from homology"/>
<evidence type="ECO:0000256" key="2">
    <source>
        <dbReference type="ARBA" id="ARBA00023002"/>
    </source>
</evidence>
<dbReference type="Proteomes" id="UP001059597">
    <property type="component" value="Chromosome"/>
</dbReference>
<dbReference type="EMBL" id="AP026073">
    <property type="protein sequence ID" value="BDM69662.1"/>
    <property type="molecule type" value="Genomic_DNA"/>
</dbReference>
<dbReference type="Pfam" id="PF01613">
    <property type="entry name" value="Flavin_Reduct"/>
    <property type="match status" value="1"/>
</dbReference>
<evidence type="ECO:0000313" key="5">
    <source>
        <dbReference type="Proteomes" id="UP001059597"/>
    </source>
</evidence>
<dbReference type="InterPro" id="IPR012349">
    <property type="entry name" value="Split_barrel_FMN-bd"/>
</dbReference>
<feature type="domain" description="Flavin reductase like" evidence="3">
    <location>
        <begin position="20"/>
        <end position="163"/>
    </location>
</feature>
<dbReference type="RefSeq" id="WP_261953538.1">
    <property type="nucleotide sequence ID" value="NZ_AP026073.1"/>
</dbReference>
<protein>
    <submittedName>
        <fullName evidence="4">Monooxygenase</fullName>
    </submittedName>
</protein>
<dbReference type="Gene3D" id="2.30.110.10">
    <property type="entry name" value="Electron Transport, Fmn-binding Protein, Chain A"/>
    <property type="match status" value="1"/>
</dbReference>
<evidence type="ECO:0000259" key="3">
    <source>
        <dbReference type="SMART" id="SM00903"/>
    </source>
</evidence>
<keyword evidence="4" id="KW-0503">Monooxygenase</keyword>
<evidence type="ECO:0000313" key="4">
    <source>
        <dbReference type="EMBL" id="BDM69662.1"/>
    </source>
</evidence>
<sequence>MTDSRVAGRQIDPAGFRDVLGRFATGITVVAALDGAEPVGFACQSFASLSLDPPLVMLAVGNTSTSWPRIERGGRFCVNILAEDQQDTCAALGRSGADKFADVPWRTSPHGTVLIDGALATVDCRLAAVHEAGDHSIVTGEVVDLAAQENGRPLLYFRSRYATGRFAP</sequence>